<comment type="caution">
    <text evidence="2">The sequence shown here is derived from an EMBL/GenBank/DDBJ whole genome shotgun (WGS) entry which is preliminary data.</text>
</comment>
<gene>
    <name evidence="2" type="ORF">Syun_014702</name>
</gene>
<keyword evidence="3" id="KW-1185">Reference proteome</keyword>
<feature type="region of interest" description="Disordered" evidence="1">
    <location>
        <begin position="1"/>
        <end position="61"/>
    </location>
</feature>
<feature type="compositionally biased region" description="Basic and acidic residues" evidence="1">
    <location>
        <begin position="45"/>
        <end position="61"/>
    </location>
</feature>
<evidence type="ECO:0000313" key="3">
    <source>
        <dbReference type="Proteomes" id="UP001420932"/>
    </source>
</evidence>
<name>A0AAP0JK13_9MAGN</name>
<dbReference type="EMBL" id="JBBNAF010000006">
    <property type="protein sequence ID" value="KAK9135372.1"/>
    <property type="molecule type" value="Genomic_DNA"/>
</dbReference>
<evidence type="ECO:0000313" key="2">
    <source>
        <dbReference type="EMBL" id="KAK9135372.1"/>
    </source>
</evidence>
<proteinExistence type="predicted"/>
<dbReference type="Proteomes" id="UP001420932">
    <property type="component" value="Unassembled WGS sequence"/>
</dbReference>
<organism evidence="2 3">
    <name type="scientific">Stephania yunnanensis</name>
    <dbReference type="NCBI Taxonomy" id="152371"/>
    <lineage>
        <taxon>Eukaryota</taxon>
        <taxon>Viridiplantae</taxon>
        <taxon>Streptophyta</taxon>
        <taxon>Embryophyta</taxon>
        <taxon>Tracheophyta</taxon>
        <taxon>Spermatophyta</taxon>
        <taxon>Magnoliopsida</taxon>
        <taxon>Ranunculales</taxon>
        <taxon>Menispermaceae</taxon>
        <taxon>Menispermoideae</taxon>
        <taxon>Cissampelideae</taxon>
        <taxon>Stephania</taxon>
    </lineage>
</organism>
<evidence type="ECO:0000256" key="1">
    <source>
        <dbReference type="SAM" id="MobiDB-lite"/>
    </source>
</evidence>
<reference evidence="2 3" key="1">
    <citation type="submission" date="2024-01" db="EMBL/GenBank/DDBJ databases">
        <title>Genome assemblies of Stephania.</title>
        <authorList>
            <person name="Yang L."/>
        </authorList>
    </citation>
    <scope>NUCLEOTIDE SEQUENCE [LARGE SCALE GENOMIC DNA]</scope>
    <source>
        <strain evidence="2">YNDBR</strain>
        <tissue evidence="2">Leaf</tissue>
    </source>
</reference>
<protein>
    <submittedName>
        <fullName evidence="2">Uncharacterized protein</fullName>
    </submittedName>
</protein>
<dbReference type="AlphaFoldDB" id="A0AAP0JK13"/>
<accession>A0AAP0JK13</accession>
<sequence>MGAAAAENWGSSGEKLGQRQKRSEAVAAEKGGKGGEMPSVCAQRADTRKERGVGETRATTHEEKIAEWRWRRRVRSSGATRGVEGVVVRCRGTRESTESRLTTTLTVDDDGDGGGEDYAAATKGWVGLHREATMRMGCSDFTFFMLRQISDRRDSVTDLLQICHKFGEKFIADM</sequence>